<evidence type="ECO:0000313" key="2">
    <source>
        <dbReference type="Proteomes" id="UP000635477"/>
    </source>
</evidence>
<reference evidence="1" key="2">
    <citation type="submission" date="2020-05" db="EMBL/GenBank/DDBJ databases">
        <authorList>
            <person name="Kim H.-S."/>
            <person name="Proctor R.H."/>
            <person name="Brown D.W."/>
        </authorList>
    </citation>
    <scope>NUCLEOTIDE SEQUENCE</scope>
    <source>
        <strain evidence="1">NRRL 22465</strain>
    </source>
</reference>
<comment type="caution">
    <text evidence="1">The sequence shown here is derived from an EMBL/GenBank/DDBJ whole genome shotgun (WGS) entry which is preliminary data.</text>
</comment>
<protein>
    <submittedName>
        <fullName evidence="1">Uncharacterized protein</fullName>
    </submittedName>
</protein>
<sequence>MNHSNPDTQGLRDEITQLIRELAFVDINRAKSLQALYRCRAQDSPALPQDFQPCHRGRRFDKTKRKGPIATKVLGPESYKHFDKDWQFVNGSHLPTPPDEPEARLQDEFASAEGLHGNLEGSLEEKDDISGRFFVLEGKITRLKEETSWLRGENMRLSQSLNVLLAEIGAREAEIDRIQAELNHRNRLDQARQGNKSST</sequence>
<reference evidence="1" key="1">
    <citation type="journal article" date="2020" name="BMC Genomics">
        <title>Correction to: Identification and distribution of gene clusters required for synthesis of sphingolipid metabolism inhibitors in diverse species of the filamentous fungus Fusarium.</title>
        <authorList>
            <person name="Kim H.S."/>
            <person name="Lohmar J.M."/>
            <person name="Busman M."/>
            <person name="Brown D.W."/>
            <person name="Naumann T.A."/>
            <person name="Divon H.H."/>
            <person name="Lysoe E."/>
            <person name="Uhlig S."/>
            <person name="Proctor R.H."/>
        </authorList>
    </citation>
    <scope>NUCLEOTIDE SEQUENCE</scope>
    <source>
        <strain evidence="1">NRRL 22465</strain>
    </source>
</reference>
<dbReference type="AlphaFoldDB" id="A0A8H4UH96"/>
<organism evidence="1 2">
    <name type="scientific">Fusarium zealandicum</name>
    <dbReference type="NCBI Taxonomy" id="1053134"/>
    <lineage>
        <taxon>Eukaryota</taxon>
        <taxon>Fungi</taxon>
        <taxon>Dikarya</taxon>
        <taxon>Ascomycota</taxon>
        <taxon>Pezizomycotina</taxon>
        <taxon>Sordariomycetes</taxon>
        <taxon>Hypocreomycetidae</taxon>
        <taxon>Hypocreales</taxon>
        <taxon>Nectriaceae</taxon>
        <taxon>Fusarium</taxon>
        <taxon>Fusarium staphyleae species complex</taxon>
    </lineage>
</organism>
<dbReference type="Proteomes" id="UP000635477">
    <property type="component" value="Unassembled WGS sequence"/>
</dbReference>
<name>A0A8H4UH96_9HYPO</name>
<keyword evidence="2" id="KW-1185">Reference proteome</keyword>
<dbReference type="EMBL" id="JABEYC010000508">
    <property type="protein sequence ID" value="KAF4976640.1"/>
    <property type="molecule type" value="Genomic_DNA"/>
</dbReference>
<gene>
    <name evidence="1" type="ORF">FZEAL_6721</name>
</gene>
<accession>A0A8H4UH96</accession>
<evidence type="ECO:0000313" key="1">
    <source>
        <dbReference type="EMBL" id="KAF4976640.1"/>
    </source>
</evidence>
<proteinExistence type="predicted"/>